<organism evidence="2 3">
    <name type="scientific">Solibacillus merdavium</name>
    <dbReference type="NCBI Taxonomy" id="2762218"/>
    <lineage>
        <taxon>Bacteria</taxon>
        <taxon>Bacillati</taxon>
        <taxon>Bacillota</taxon>
        <taxon>Bacilli</taxon>
        <taxon>Bacillales</taxon>
        <taxon>Caryophanaceae</taxon>
        <taxon>Solibacillus</taxon>
    </lineage>
</organism>
<name>A0ABR8XRB5_9BACL</name>
<comment type="caution">
    <text evidence="2">The sequence shown here is derived from an EMBL/GenBank/DDBJ whole genome shotgun (WGS) entry which is preliminary data.</text>
</comment>
<evidence type="ECO:0000256" key="1">
    <source>
        <dbReference type="SAM" id="Phobius"/>
    </source>
</evidence>
<gene>
    <name evidence="2" type="ORF">H9632_15580</name>
</gene>
<feature type="transmembrane region" description="Helical" evidence="1">
    <location>
        <begin position="29"/>
        <end position="49"/>
    </location>
</feature>
<dbReference type="EMBL" id="JACSPW010000017">
    <property type="protein sequence ID" value="MBD8034491.1"/>
    <property type="molecule type" value="Genomic_DNA"/>
</dbReference>
<sequence length="137" mass="15577">MKKKILHTVVIVGALSNAVILAIMDMPPWLIILMSVIYVVIFEGLLLLLEPRLVRAERERNVKAYPYLRELVDAKKATVTLRDGTVLYNVTFEGYANPKDAKTILLHVHTVKTKKDKSTFTEHPVKLINIKSVKKVQ</sequence>
<keyword evidence="1" id="KW-1133">Transmembrane helix</keyword>
<evidence type="ECO:0000313" key="2">
    <source>
        <dbReference type="EMBL" id="MBD8034491.1"/>
    </source>
</evidence>
<proteinExistence type="predicted"/>
<feature type="transmembrane region" description="Helical" evidence="1">
    <location>
        <begin position="5"/>
        <end position="23"/>
    </location>
</feature>
<dbReference type="RefSeq" id="WP_191704988.1">
    <property type="nucleotide sequence ID" value="NZ_JACSPW010000017.1"/>
</dbReference>
<accession>A0ABR8XRB5</accession>
<keyword evidence="1" id="KW-0472">Membrane</keyword>
<protein>
    <submittedName>
        <fullName evidence="2">Response regulator</fullName>
    </submittedName>
</protein>
<dbReference type="Proteomes" id="UP000600565">
    <property type="component" value="Unassembled WGS sequence"/>
</dbReference>
<keyword evidence="3" id="KW-1185">Reference proteome</keyword>
<keyword evidence="1" id="KW-0812">Transmembrane</keyword>
<reference evidence="2 3" key="1">
    <citation type="submission" date="2020-08" db="EMBL/GenBank/DDBJ databases">
        <title>A Genomic Blueprint of the Chicken Gut Microbiome.</title>
        <authorList>
            <person name="Gilroy R."/>
            <person name="Ravi A."/>
            <person name="Getino M."/>
            <person name="Pursley I."/>
            <person name="Horton D.L."/>
            <person name="Alikhan N.-F."/>
            <person name="Baker D."/>
            <person name="Gharbi K."/>
            <person name="Hall N."/>
            <person name="Watson M."/>
            <person name="Adriaenssens E.M."/>
            <person name="Foster-Nyarko E."/>
            <person name="Jarju S."/>
            <person name="Secka A."/>
            <person name="Antonio M."/>
            <person name="Oren A."/>
            <person name="Chaudhuri R."/>
            <person name="La Ragione R.M."/>
            <person name="Hildebrand F."/>
            <person name="Pallen M.J."/>
        </authorList>
    </citation>
    <scope>NUCLEOTIDE SEQUENCE [LARGE SCALE GENOMIC DNA]</scope>
    <source>
        <strain evidence="2 3">Sa1YVA6</strain>
    </source>
</reference>
<evidence type="ECO:0000313" key="3">
    <source>
        <dbReference type="Proteomes" id="UP000600565"/>
    </source>
</evidence>